<feature type="transmembrane region" description="Helical" evidence="7">
    <location>
        <begin position="367"/>
        <end position="388"/>
    </location>
</feature>
<evidence type="ECO:0000256" key="2">
    <source>
        <dbReference type="ARBA" id="ARBA00007430"/>
    </source>
</evidence>
<evidence type="ECO:0000313" key="8">
    <source>
        <dbReference type="EMBL" id="SCY89893.1"/>
    </source>
</evidence>
<evidence type="ECO:0000256" key="7">
    <source>
        <dbReference type="SAM" id="Phobius"/>
    </source>
</evidence>
<dbReference type="PANTHER" id="PTHR30250">
    <property type="entry name" value="PST FAMILY PREDICTED COLANIC ACID TRANSPORTER"/>
    <property type="match status" value="1"/>
</dbReference>
<protein>
    <submittedName>
        <fullName evidence="8">Polysaccharide transporter, PST family/teichuronic acid exporter/lipopolysaccharide exporter</fullName>
    </submittedName>
</protein>
<evidence type="ECO:0000256" key="5">
    <source>
        <dbReference type="ARBA" id="ARBA00022989"/>
    </source>
</evidence>
<gene>
    <name evidence="8" type="ORF">SAMN05216233_13617</name>
</gene>
<dbReference type="NCBIfam" id="NF007773">
    <property type="entry name" value="PRK10459.1"/>
    <property type="match status" value="1"/>
</dbReference>
<dbReference type="STRING" id="419481.SAMN05216233_13617"/>
<dbReference type="GO" id="GO:0005886">
    <property type="term" value="C:plasma membrane"/>
    <property type="evidence" value="ECO:0007669"/>
    <property type="project" value="UniProtKB-SubCell"/>
</dbReference>
<dbReference type="Proteomes" id="UP000198870">
    <property type="component" value="Unassembled WGS sequence"/>
</dbReference>
<dbReference type="CDD" id="cd13127">
    <property type="entry name" value="MATE_tuaB_like"/>
    <property type="match status" value="1"/>
</dbReference>
<evidence type="ECO:0000256" key="6">
    <source>
        <dbReference type="ARBA" id="ARBA00023136"/>
    </source>
</evidence>
<evidence type="ECO:0000256" key="3">
    <source>
        <dbReference type="ARBA" id="ARBA00022475"/>
    </source>
</evidence>
<comment type="subcellular location">
    <subcellularLocation>
        <location evidence="1">Cell membrane</location>
        <topology evidence="1">Multi-pass membrane protein</topology>
    </subcellularLocation>
</comment>
<feature type="transmembrane region" description="Helical" evidence="7">
    <location>
        <begin position="244"/>
        <end position="267"/>
    </location>
</feature>
<dbReference type="AlphaFoldDB" id="A0A1G5JNE5"/>
<feature type="transmembrane region" description="Helical" evidence="7">
    <location>
        <begin position="310"/>
        <end position="328"/>
    </location>
</feature>
<evidence type="ECO:0000313" key="9">
    <source>
        <dbReference type="Proteomes" id="UP000198870"/>
    </source>
</evidence>
<keyword evidence="4 7" id="KW-0812">Transmembrane</keyword>
<evidence type="ECO:0000256" key="4">
    <source>
        <dbReference type="ARBA" id="ARBA00022692"/>
    </source>
</evidence>
<feature type="transmembrane region" description="Helical" evidence="7">
    <location>
        <begin position="334"/>
        <end position="355"/>
    </location>
</feature>
<proteinExistence type="inferred from homology"/>
<feature type="transmembrane region" description="Helical" evidence="7">
    <location>
        <begin position="69"/>
        <end position="90"/>
    </location>
</feature>
<dbReference type="InterPro" id="IPR050833">
    <property type="entry name" value="Poly_Biosynth_Transport"/>
</dbReference>
<dbReference type="Pfam" id="PF13440">
    <property type="entry name" value="Polysacc_synt_3"/>
    <property type="match status" value="1"/>
</dbReference>
<keyword evidence="3" id="KW-1003">Cell membrane</keyword>
<keyword evidence="9" id="KW-1185">Reference proteome</keyword>
<name>A0A1G5JNE5_9BACT</name>
<dbReference type="PANTHER" id="PTHR30250:SF10">
    <property type="entry name" value="LIPOPOLYSACCHARIDE BIOSYNTHESIS PROTEIN WZXC"/>
    <property type="match status" value="1"/>
</dbReference>
<feature type="transmembrane region" description="Helical" evidence="7">
    <location>
        <begin position="36"/>
        <end position="57"/>
    </location>
</feature>
<feature type="transmembrane region" description="Helical" evidence="7">
    <location>
        <begin position="400"/>
        <end position="419"/>
    </location>
</feature>
<accession>A0A1G5JNE5</accession>
<keyword evidence="6 7" id="KW-0472">Membrane</keyword>
<keyword evidence="5 7" id="KW-1133">Transmembrane helix</keyword>
<dbReference type="EMBL" id="FMUX01000036">
    <property type="protein sequence ID" value="SCY89893.1"/>
    <property type="molecule type" value="Genomic_DNA"/>
</dbReference>
<organism evidence="8 9">
    <name type="scientific">Desulfoluna spongiiphila</name>
    <dbReference type="NCBI Taxonomy" id="419481"/>
    <lineage>
        <taxon>Bacteria</taxon>
        <taxon>Pseudomonadati</taxon>
        <taxon>Thermodesulfobacteriota</taxon>
        <taxon>Desulfobacteria</taxon>
        <taxon>Desulfobacterales</taxon>
        <taxon>Desulfolunaceae</taxon>
        <taxon>Desulfoluna</taxon>
    </lineage>
</organism>
<evidence type="ECO:0000256" key="1">
    <source>
        <dbReference type="ARBA" id="ARBA00004651"/>
    </source>
</evidence>
<sequence>MVMVVIGFAQAFTDMGLSNAIIHHQDTTEDQLSSLYWLNILAGVTIFAIVCISAPLAEAFYKEPGLDRMVYLTALIFLLTPLGQQFQVLIQKELQFDRLAKIDIACSAVNSIVCITLAYNGYGVYALIWGQIIRTLTRVLFLSLFGRRYWRPRFHFRRSDLNGYLRFGFYQMGERAINYLSANVDYLIIGHRMGPTALGYYTLAYQLAIFPLIKINPVITRVAFPIFSKIQGDNSGLQKGYCSIVNLISTVSFPMMAGMILVAPEFISVCIGDQWEPSIILLEILCIVGALKSLGNPIGSIILAKGKANLGFFFNLIAITIVSTAVLIGSQWGITSVAVAILVAQFILLSFLHPLANKLISLRLSSYLRAIETPFFCTLVMIAVAYTLKTGIHSWNAPVLFGTTVIIGVATYITAYYFADKKRTMEFIAIVRNY</sequence>
<reference evidence="8 9" key="1">
    <citation type="submission" date="2016-10" db="EMBL/GenBank/DDBJ databases">
        <authorList>
            <person name="de Groot N.N."/>
        </authorList>
    </citation>
    <scope>NUCLEOTIDE SEQUENCE [LARGE SCALE GENOMIC DNA]</scope>
    <source>
        <strain evidence="8 9">AA1</strain>
    </source>
</reference>
<comment type="similarity">
    <text evidence="2">Belongs to the polysaccharide synthase family.</text>
</comment>
<feature type="transmembrane region" description="Helical" evidence="7">
    <location>
        <begin position="279"/>
        <end position="303"/>
    </location>
</feature>